<dbReference type="CDD" id="cd01948">
    <property type="entry name" value="EAL"/>
    <property type="match status" value="1"/>
</dbReference>
<feature type="domain" description="EAL" evidence="1">
    <location>
        <begin position="336"/>
        <end position="590"/>
    </location>
</feature>
<protein>
    <submittedName>
        <fullName evidence="2">EAL domain, c-di-GMP-specific phosphodiesterase class I (Or its enzymatically inactive variant)</fullName>
    </submittedName>
</protein>
<dbReference type="PANTHER" id="PTHR33121">
    <property type="entry name" value="CYCLIC DI-GMP PHOSPHODIESTERASE PDEF"/>
    <property type="match status" value="1"/>
</dbReference>
<evidence type="ECO:0000259" key="1">
    <source>
        <dbReference type="PROSITE" id="PS50883"/>
    </source>
</evidence>
<dbReference type="InterPro" id="IPR029787">
    <property type="entry name" value="Nucleotide_cyclase"/>
</dbReference>
<dbReference type="SMART" id="SM00065">
    <property type="entry name" value="GAF"/>
    <property type="match status" value="1"/>
</dbReference>
<dbReference type="Gene3D" id="3.30.450.40">
    <property type="match status" value="1"/>
</dbReference>
<accession>A0AAX2EP40</accession>
<sequence length="591" mass="65572">MFSGLNKKEARRLAALELLKHEDKERDSALGEFAAFASQLMGVEGCFVTVIDDVFQYVKYAANLPEVAGITPLEETMCKHVFAQSAPVICSDTRNDPRFAHHPLVKDGAVIFYAAAPLRDKEGDMLGTLCVSNRTPLTPSTQQIADFLSIAALASSWLECWNSVGQIDALTALPNRQNLLRAIERIAADEPSGEYTLIIFDCIDMPRAYELSRYLGLSAVEKMLKSFATLLQVRLGLRDQSPLYAFATGRYALLVKTDESEAVLRKAANLPPTSAKITGDIEISLNIHAGFIHFVAGQTAVREIFRQAISALHEAIRQNIPLLAFDSAMDQKRNRDFKILYDLGEAIKTDNQLYLVYQPKINLHSGRTEGVEALLRWKHPQLGNIPPTVIISLAERTSLMSDITQWVVTTAIKQLVAWRKNHITIPISVNLAASDLSNAGFANALEEKVLQAGLTTADLRVECLETEKVLENSIALEELDMLKMRGFKILLDDFGAGYSNISYLRTIPIDIIKLDRSLICKVTSDRGSQIIARNIIQMLKELDYIVLAEGIEDAETAQLLKDFGCDEAQGYFFSKPLLPEQIPAWLAQNDG</sequence>
<dbReference type="InterPro" id="IPR001633">
    <property type="entry name" value="EAL_dom"/>
</dbReference>
<dbReference type="SUPFAM" id="SSF55781">
    <property type="entry name" value="GAF domain-like"/>
    <property type="match status" value="1"/>
</dbReference>
<dbReference type="EMBL" id="FPAV01000002">
    <property type="protein sequence ID" value="SFT57611.1"/>
    <property type="molecule type" value="Genomic_DNA"/>
</dbReference>
<dbReference type="AlphaFoldDB" id="A0AAX2EP40"/>
<dbReference type="Pfam" id="PF00563">
    <property type="entry name" value="EAL"/>
    <property type="match status" value="1"/>
</dbReference>
<reference evidence="4 5" key="1">
    <citation type="submission" date="2016-10" db="EMBL/GenBank/DDBJ databases">
        <authorList>
            <person name="Varghese N."/>
            <person name="Submissions S."/>
        </authorList>
    </citation>
    <scope>NUCLEOTIDE SEQUENCE [LARGE SCALE GENOMIC DNA]</scope>
    <source>
        <strain evidence="3 4">NFIX06</strain>
        <strain evidence="2 5">NFIX08</strain>
    </source>
</reference>
<name>A0AAX2EP40_9ENTR</name>
<dbReference type="InterPro" id="IPR000160">
    <property type="entry name" value="GGDEF_dom"/>
</dbReference>
<gene>
    <name evidence="3" type="ORF">SAMN03159428_01153</name>
    <name evidence="2" type="ORF">SAMN03159514_01191</name>
</gene>
<dbReference type="PANTHER" id="PTHR33121:SF19">
    <property type="entry name" value="CYCLIC DI-GMP PHOSPHODIESTERASE PA2567"/>
    <property type="match status" value="1"/>
</dbReference>
<dbReference type="InterPro" id="IPR029016">
    <property type="entry name" value="GAF-like_dom_sf"/>
</dbReference>
<dbReference type="PROSITE" id="PS50883">
    <property type="entry name" value="EAL"/>
    <property type="match status" value="1"/>
</dbReference>
<evidence type="ECO:0000313" key="2">
    <source>
        <dbReference type="EMBL" id="SFR03768.1"/>
    </source>
</evidence>
<organism evidence="2 5">
    <name type="scientific">Kosakonia radicincitans</name>
    <dbReference type="NCBI Taxonomy" id="283686"/>
    <lineage>
        <taxon>Bacteria</taxon>
        <taxon>Pseudomonadati</taxon>
        <taxon>Pseudomonadota</taxon>
        <taxon>Gammaproteobacteria</taxon>
        <taxon>Enterobacterales</taxon>
        <taxon>Enterobacteriaceae</taxon>
        <taxon>Kosakonia</taxon>
    </lineage>
</organism>
<dbReference type="GO" id="GO:0071111">
    <property type="term" value="F:cyclic-guanylate-specific phosphodiesterase activity"/>
    <property type="evidence" value="ECO:0007669"/>
    <property type="project" value="InterPro"/>
</dbReference>
<dbReference type="RefSeq" id="WP_072438804.1">
    <property type="nucleotide sequence ID" value="NZ_FOHP01000001.1"/>
</dbReference>
<comment type="caution">
    <text evidence="2">The sequence shown here is derived from an EMBL/GenBank/DDBJ whole genome shotgun (WGS) entry which is preliminary data.</text>
</comment>
<dbReference type="EMBL" id="FOYJ01000002">
    <property type="protein sequence ID" value="SFR03768.1"/>
    <property type="molecule type" value="Genomic_DNA"/>
</dbReference>
<dbReference type="InterPro" id="IPR035919">
    <property type="entry name" value="EAL_sf"/>
</dbReference>
<dbReference type="SUPFAM" id="SSF55073">
    <property type="entry name" value="Nucleotide cyclase"/>
    <property type="match status" value="1"/>
</dbReference>
<dbReference type="InterPro" id="IPR003018">
    <property type="entry name" value="GAF"/>
</dbReference>
<dbReference type="Proteomes" id="UP000198760">
    <property type="component" value="Unassembled WGS sequence"/>
</dbReference>
<evidence type="ECO:0000313" key="5">
    <source>
        <dbReference type="Proteomes" id="UP000199173"/>
    </source>
</evidence>
<dbReference type="SMART" id="SM00052">
    <property type="entry name" value="EAL"/>
    <property type="match status" value="1"/>
</dbReference>
<evidence type="ECO:0000313" key="4">
    <source>
        <dbReference type="Proteomes" id="UP000198760"/>
    </source>
</evidence>
<dbReference type="InterPro" id="IPR043128">
    <property type="entry name" value="Rev_trsase/Diguanyl_cyclase"/>
</dbReference>
<dbReference type="SUPFAM" id="SSF141868">
    <property type="entry name" value="EAL domain-like"/>
    <property type="match status" value="1"/>
</dbReference>
<dbReference type="SMART" id="SM00267">
    <property type="entry name" value="GGDEF"/>
    <property type="match status" value="1"/>
</dbReference>
<keyword evidence="4" id="KW-1185">Reference proteome</keyword>
<dbReference type="Proteomes" id="UP000199173">
    <property type="component" value="Unassembled WGS sequence"/>
</dbReference>
<dbReference type="InterPro" id="IPR050706">
    <property type="entry name" value="Cyclic-di-GMP_PDE-like"/>
</dbReference>
<dbReference type="Pfam" id="PF01590">
    <property type="entry name" value="GAF"/>
    <property type="match status" value="1"/>
</dbReference>
<proteinExistence type="predicted"/>
<evidence type="ECO:0000313" key="3">
    <source>
        <dbReference type="EMBL" id="SFT57611.1"/>
    </source>
</evidence>
<dbReference type="Gene3D" id="3.30.70.270">
    <property type="match status" value="1"/>
</dbReference>
<dbReference type="Gene3D" id="3.20.20.450">
    <property type="entry name" value="EAL domain"/>
    <property type="match status" value="1"/>
</dbReference>